<sequence>MTESCLKRKKIQLKKRKENAERLLHLHQNSSRLSLLQQVGSLFHPSNIFSRIWIDVSFFLKVLPSREKNGRQNYLWPLVSAYMMPH</sequence>
<dbReference type="EMBL" id="BMAO01028500">
    <property type="protein sequence ID" value="GFR25202.1"/>
    <property type="molecule type" value="Genomic_DNA"/>
</dbReference>
<dbReference type="Proteomes" id="UP000887116">
    <property type="component" value="Unassembled WGS sequence"/>
</dbReference>
<proteinExistence type="predicted"/>
<evidence type="ECO:0000256" key="1">
    <source>
        <dbReference type="SAM" id="Coils"/>
    </source>
</evidence>
<gene>
    <name evidence="2" type="ORF">TNCT_15661</name>
</gene>
<evidence type="ECO:0000313" key="3">
    <source>
        <dbReference type="Proteomes" id="UP000887116"/>
    </source>
</evidence>
<accession>A0A8X6HJU6</accession>
<comment type="caution">
    <text evidence="2">The sequence shown here is derived from an EMBL/GenBank/DDBJ whole genome shotgun (WGS) entry which is preliminary data.</text>
</comment>
<evidence type="ECO:0000313" key="2">
    <source>
        <dbReference type="EMBL" id="GFR25202.1"/>
    </source>
</evidence>
<keyword evidence="3" id="KW-1185">Reference proteome</keyword>
<feature type="coiled-coil region" evidence="1">
    <location>
        <begin position="3"/>
        <end position="30"/>
    </location>
</feature>
<protein>
    <submittedName>
        <fullName evidence="2">Uncharacterized protein</fullName>
    </submittedName>
</protein>
<organism evidence="2 3">
    <name type="scientific">Trichonephila clavata</name>
    <name type="common">Joro spider</name>
    <name type="synonym">Nephila clavata</name>
    <dbReference type="NCBI Taxonomy" id="2740835"/>
    <lineage>
        <taxon>Eukaryota</taxon>
        <taxon>Metazoa</taxon>
        <taxon>Ecdysozoa</taxon>
        <taxon>Arthropoda</taxon>
        <taxon>Chelicerata</taxon>
        <taxon>Arachnida</taxon>
        <taxon>Araneae</taxon>
        <taxon>Araneomorphae</taxon>
        <taxon>Entelegynae</taxon>
        <taxon>Araneoidea</taxon>
        <taxon>Nephilidae</taxon>
        <taxon>Trichonephila</taxon>
    </lineage>
</organism>
<reference evidence="2" key="1">
    <citation type="submission" date="2020-07" db="EMBL/GenBank/DDBJ databases">
        <title>Multicomponent nature underlies the extraordinary mechanical properties of spider dragline silk.</title>
        <authorList>
            <person name="Kono N."/>
            <person name="Nakamura H."/>
            <person name="Mori M."/>
            <person name="Yoshida Y."/>
            <person name="Ohtoshi R."/>
            <person name="Malay A.D."/>
            <person name="Moran D.A.P."/>
            <person name="Tomita M."/>
            <person name="Numata K."/>
            <person name="Arakawa K."/>
        </authorList>
    </citation>
    <scope>NUCLEOTIDE SEQUENCE</scope>
</reference>
<keyword evidence="1" id="KW-0175">Coiled coil</keyword>
<dbReference type="AlphaFoldDB" id="A0A8X6HJU6"/>
<name>A0A8X6HJU6_TRICU</name>